<dbReference type="InterPro" id="IPR006426">
    <property type="entry name" value="Asn_synth_AEB"/>
</dbReference>
<keyword evidence="5" id="KW-0067">ATP-binding</keyword>
<evidence type="ECO:0000256" key="7">
    <source>
        <dbReference type="PIRSR" id="PIRSR001589-3"/>
    </source>
</evidence>
<dbReference type="PIRSF" id="PIRSF001589">
    <property type="entry name" value="Asn_synthetase_glu-h"/>
    <property type="match status" value="1"/>
</dbReference>
<evidence type="ECO:0000256" key="4">
    <source>
        <dbReference type="ARBA" id="ARBA00022741"/>
    </source>
</evidence>
<proteinExistence type="inferred from homology"/>
<gene>
    <name evidence="10" type="ORF">EGI31_08240</name>
</gene>
<evidence type="ECO:0000259" key="8">
    <source>
        <dbReference type="Pfam" id="PF00733"/>
    </source>
</evidence>
<evidence type="ECO:0000256" key="1">
    <source>
        <dbReference type="ARBA" id="ARBA00005187"/>
    </source>
</evidence>
<keyword evidence="11" id="KW-1185">Reference proteome</keyword>
<evidence type="ECO:0000256" key="6">
    <source>
        <dbReference type="ARBA" id="ARBA00048741"/>
    </source>
</evidence>
<dbReference type="SUPFAM" id="SSF52402">
    <property type="entry name" value="Adenine nucleotide alpha hydrolases-like"/>
    <property type="match status" value="1"/>
</dbReference>
<dbReference type="Pfam" id="PF13537">
    <property type="entry name" value="GATase_7"/>
    <property type="match status" value="1"/>
</dbReference>
<dbReference type="GO" id="GO:0004066">
    <property type="term" value="F:asparagine synthase (glutamine-hydrolyzing) activity"/>
    <property type="evidence" value="ECO:0007669"/>
    <property type="project" value="UniProtKB-EC"/>
</dbReference>
<dbReference type="EC" id="6.3.5.4" evidence="3"/>
<comment type="catalytic activity">
    <reaction evidence="6">
        <text>L-aspartate + L-glutamine + ATP + H2O = L-asparagine + L-glutamate + AMP + diphosphate + H(+)</text>
        <dbReference type="Rhea" id="RHEA:12228"/>
        <dbReference type="ChEBI" id="CHEBI:15377"/>
        <dbReference type="ChEBI" id="CHEBI:15378"/>
        <dbReference type="ChEBI" id="CHEBI:29985"/>
        <dbReference type="ChEBI" id="CHEBI:29991"/>
        <dbReference type="ChEBI" id="CHEBI:30616"/>
        <dbReference type="ChEBI" id="CHEBI:33019"/>
        <dbReference type="ChEBI" id="CHEBI:58048"/>
        <dbReference type="ChEBI" id="CHEBI:58359"/>
        <dbReference type="ChEBI" id="CHEBI:456215"/>
        <dbReference type="EC" id="6.3.5.4"/>
    </reaction>
</comment>
<dbReference type="Proteomes" id="UP001204144">
    <property type="component" value="Unassembled WGS sequence"/>
</dbReference>
<dbReference type="Pfam" id="PF00733">
    <property type="entry name" value="Asn_synthase"/>
    <property type="match status" value="1"/>
</dbReference>
<accession>A0AAE3H118</accession>
<evidence type="ECO:0000256" key="3">
    <source>
        <dbReference type="ARBA" id="ARBA00012737"/>
    </source>
</evidence>
<evidence type="ECO:0000256" key="2">
    <source>
        <dbReference type="ARBA" id="ARBA00005752"/>
    </source>
</evidence>
<organism evidence="10 11">
    <name type="scientific">Lacihabitans soyangensis</name>
    <dbReference type="NCBI Taxonomy" id="869394"/>
    <lineage>
        <taxon>Bacteria</taxon>
        <taxon>Pseudomonadati</taxon>
        <taxon>Bacteroidota</taxon>
        <taxon>Cytophagia</taxon>
        <taxon>Cytophagales</taxon>
        <taxon>Leadbetterellaceae</taxon>
        <taxon>Lacihabitans</taxon>
    </lineage>
</organism>
<sequence>MPFEHWTLFSNELWHIYTNCKQISFFNNHQGLICVVEGKLHNEQDYISPHNTTSTNLAEAVLNAYTTLGNDLFNTLDGKIALAIIDLLSNNIVGFRDHFGLQNLFYQAGDKSFTVATDLLDIVNYSSSSVNYTALKNYLDFNALSRPYCSETLFLNVSKVLPAHKVVCNLKDFKIIQECCWNTKIPDYVNRTPSELIGLFKETLKDSIKKNTLPNEKICSNLSGGLDSSSISSISKLLGCDVNSLYFCTGDRPSDERHFANEVVERWELEHHEIHASENPLELAKRNIEICGLPDSLFIPGYSFFSLAEKAKELGSKKILTGDGGDAVVAYGTEYLDELVNDGNWSLLKSSIEQYVSKRDLNPFFEDWNRKSNRQKSKLYTKFFIERKIIDFVKKGNLKRAFSIWNRFLLEYKFVFFIPFQTGFTFIRNKLSKKNKKYSLLNLVNQQHKTPLFEFKGTKKDLDSFRKEHFGYSFTNLNMSVIEQQNTVMKSLGVQAIHPFLDKRLVEIAVAVNSETRFAEGNCRGTLRYAMKDILPETVRLRTSKADFSHYFMKYFEQLWHDFGTENSDSHRVWDIVDKLVFDQLLLKIFDHKVTINKKTKYIWLANRTIHLALWLDFFDKLQAKHLKIISNEST</sequence>
<dbReference type="RefSeq" id="WP_255036721.1">
    <property type="nucleotide sequence ID" value="NZ_RJUF01000017.1"/>
</dbReference>
<reference evidence="10 11" key="1">
    <citation type="submission" date="2018-11" db="EMBL/GenBank/DDBJ databases">
        <title>Novel bacteria species description.</title>
        <authorList>
            <person name="Han J.-H."/>
        </authorList>
    </citation>
    <scope>NUCLEOTIDE SEQUENCE [LARGE SCALE GENOMIC DNA]</scope>
    <source>
        <strain evidence="10 11">KCTC23259</strain>
    </source>
</reference>
<dbReference type="GO" id="GO:0005524">
    <property type="term" value="F:ATP binding"/>
    <property type="evidence" value="ECO:0007669"/>
    <property type="project" value="UniProtKB-KW"/>
</dbReference>
<feature type="domain" description="Glutamine amidotransferase type-2" evidence="9">
    <location>
        <begin position="26"/>
        <end position="119"/>
    </location>
</feature>
<evidence type="ECO:0000313" key="10">
    <source>
        <dbReference type="EMBL" id="MCP9762943.1"/>
    </source>
</evidence>
<feature type="site" description="Important for beta-aspartyl-AMP intermediate formation" evidence="7">
    <location>
        <position position="323"/>
    </location>
</feature>
<dbReference type="Gene3D" id="3.40.50.620">
    <property type="entry name" value="HUPs"/>
    <property type="match status" value="2"/>
</dbReference>
<dbReference type="EMBL" id="RJUF01000017">
    <property type="protein sequence ID" value="MCP9762943.1"/>
    <property type="molecule type" value="Genomic_DNA"/>
</dbReference>
<dbReference type="PANTHER" id="PTHR43284:SF1">
    <property type="entry name" value="ASPARAGINE SYNTHETASE"/>
    <property type="match status" value="1"/>
</dbReference>
<keyword evidence="4" id="KW-0547">Nucleotide-binding</keyword>
<comment type="pathway">
    <text evidence="1">Amino-acid biosynthesis; L-asparagine biosynthesis; L-asparagine from L-aspartate (L-Gln route): step 1/1.</text>
</comment>
<dbReference type="InterPro" id="IPR017932">
    <property type="entry name" value="GATase_2_dom"/>
</dbReference>
<dbReference type="Gene3D" id="3.60.20.10">
    <property type="entry name" value="Glutamine Phosphoribosylpyrophosphate, subunit 1, domain 1"/>
    <property type="match status" value="1"/>
</dbReference>
<feature type="domain" description="Asparagine synthetase" evidence="8">
    <location>
        <begin position="200"/>
        <end position="616"/>
    </location>
</feature>
<dbReference type="InterPro" id="IPR029055">
    <property type="entry name" value="Ntn_hydrolases_N"/>
</dbReference>
<dbReference type="AlphaFoldDB" id="A0AAE3H118"/>
<evidence type="ECO:0000259" key="9">
    <source>
        <dbReference type="Pfam" id="PF13537"/>
    </source>
</evidence>
<name>A0AAE3H118_9BACT</name>
<comment type="caution">
    <text evidence="10">The sequence shown here is derived from an EMBL/GenBank/DDBJ whole genome shotgun (WGS) entry which is preliminary data.</text>
</comment>
<evidence type="ECO:0000256" key="5">
    <source>
        <dbReference type="ARBA" id="ARBA00022840"/>
    </source>
</evidence>
<protein>
    <recommendedName>
        <fullName evidence="3">asparagine synthase (glutamine-hydrolyzing)</fullName>
        <ecNumber evidence="3">6.3.5.4</ecNumber>
    </recommendedName>
</protein>
<dbReference type="SUPFAM" id="SSF56235">
    <property type="entry name" value="N-terminal nucleophile aminohydrolases (Ntn hydrolases)"/>
    <property type="match status" value="1"/>
</dbReference>
<comment type="similarity">
    <text evidence="2">Belongs to the asparagine synthetase family.</text>
</comment>
<dbReference type="GO" id="GO:0006529">
    <property type="term" value="P:asparagine biosynthetic process"/>
    <property type="evidence" value="ECO:0007669"/>
    <property type="project" value="InterPro"/>
</dbReference>
<dbReference type="InterPro" id="IPR014729">
    <property type="entry name" value="Rossmann-like_a/b/a_fold"/>
</dbReference>
<dbReference type="InterPro" id="IPR001962">
    <property type="entry name" value="Asn_synthase"/>
</dbReference>
<dbReference type="PANTHER" id="PTHR43284">
    <property type="entry name" value="ASPARAGINE SYNTHETASE (GLUTAMINE-HYDROLYZING)"/>
    <property type="match status" value="1"/>
</dbReference>
<dbReference type="InterPro" id="IPR051786">
    <property type="entry name" value="ASN_synthetase/amidase"/>
</dbReference>
<evidence type="ECO:0000313" key="11">
    <source>
        <dbReference type="Proteomes" id="UP001204144"/>
    </source>
</evidence>